<dbReference type="Proteomes" id="UP000035642">
    <property type="component" value="Unassembled WGS sequence"/>
</dbReference>
<accession>A0A158PCN2</accession>
<sequence length="425" mass="49230">MRTLECDNMGVEIDGRQLHYLRFDDDIVLITFILALYAKQSKSTSYREEMRSNEVGPEGLQEMELNLKADIIFTELPPIVNTALLNFRRVVVRKNGEIRPLPYDPDEFVEPDDISCRINPVHRRILRAIGKERTRMEQMFEVEALLALGLTEAQIDRLYNSPLWTAHPVNMSEEQDSSETQELEQCQLKTKDGSSEQVWEVALILRSGVVRNNRSKGKQYTVIWKDWPWNDFSILAPHCFNSCKKLLAVDRREHLISQMALCMRENDERRFQELFPMFAKRHDYTNYHRVRLRMIEQSINDDLEELDVAPVYFENWTEDECATIDIKESRLSDSDVVVVVDSAPVEQLEYGKPKRGCKRPAIGKYLLKCTMSFSNYCEANAIGLALRLDYPENAAGCDCKGGQCTTSCPCIKVCFYINFLLNQKH</sequence>
<evidence type="ECO:0000313" key="1">
    <source>
        <dbReference type="Proteomes" id="UP000035642"/>
    </source>
</evidence>
<reference evidence="1" key="1">
    <citation type="submission" date="2012-09" db="EMBL/GenBank/DDBJ databases">
        <authorList>
            <person name="Martin A.A."/>
        </authorList>
    </citation>
    <scope>NUCLEOTIDE SEQUENCE</scope>
</reference>
<evidence type="ECO:0000313" key="2">
    <source>
        <dbReference type="WBParaSite" id="ACAC_0001281301-mRNA-1"/>
    </source>
</evidence>
<dbReference type="AlphaFoldDB" id="A0A158PCN2"/>
<reference evidence="2" key="2">
    <citation type="submission" date="2016-04" db="UniProtKB">
        <authorList>
            <consortium name="WormBaseParasite"/>
        </authorList>
    </citation>
    <scope>IDENTIFICATION</scope>
</reference>
<proteinExistence type="predicted"/>
<dbReference type="STRING" id="6313.A0A158PCN2"/>
<protein>
    <submittedName>
        <fullName evidence="2">SET domain-containing protein</fullName>
    </submittedName>
</protein>
<keyword evidence="1" id="KW-1185">Reference proteome</keyword>
<name>A0A158PCN2_ANGCA</name>
<organism evidence="1 2">
    <name type="scientific">Angiostrongylus cantonensis</name>
    <name type="common">Rat lungworm</name>
    <dbReference type="NCBI Taxonomy" id="6313"/>
    <lineage>
        <taxon>Eukaryota</taxon>
        <taxon>Metazoa</taxon>
        <taxon>Ecdysozoa</taxon>
        <taxon>Nematoda</taxon>
        <taxon>Chromadorea</taxon>
        <taxon>Rhabditida</taxon>
        <taxon>Rhabditina</taxon>
        <taxon>Rhabditomorpha</taxon>
        <taxon>Strongyloidea</taxon>
        <taxon>Metastrongylidae</taxon>
        <taxon>Angiostrongylus</taxon>
    </lineage>
</organism>
<dbReference type="WBParaSite" id="ACAC_0001281301-mRNA-1">
    <property type="protein sequence ID" value="ACAC_0001281301-mRNA-1"/>
    <property type="gene ID" value="ACAC_0001281301"/>
</dbReference>